<protein>
    <recommendedName>
        <fullName evidence="2">Acyltransferase 3 domain-containing protein</fullName>
    </recommendedName>
</protein>
<feature type="transmembrane region" description="Helical" evidence="1">
    <location>
        <begin position="159"/>
        <end position="179"/>
    </location>
</feature>
<dbReference type="GO" id="GO:0016747">
    <property type="term" value="F:acyltransferase activity, transferring groups other than amino-acyl groups"/>
    <property type="evidence" value="ECO:0007669"/>
    <property type="project" value="InterPro"/>
</dbReference>
<accession>A0A0D2FTL5</accession>
<organism evidence="3 4">
    <name type="scientific">Phialophora macrospora</name>
    <dbReference type="NCBI Taxonomy" id="1851006"/>
    <lineage>
        <taxon>Eukaryota</taxon>
        <taxon>Fungi</taxon>
        <taxon>Dikarya</taxon>
        <taxon>Ascomycota</taxon>
        <taxon>Pezizomycotina</taxon>
        <taxon>Eurotiomycetes</taxon>
        <taxon>Chaetothyriomycetidae</taxon>
        <taxon>Chaetothyriales</taxon>
        <taxon>Herpotrichiellaceae</taxon>
        <taxon>Phialophora</taxon>
    </lineage>
</organism>
<keyword evidence="1" id="KW-0472">Membrane</keyword>
<evidence type="ECO:0000313" key="3">
    <source>
        <dbReference type="EMBL" id="KIW63399.1"/>
    </source>
</evidence>
<proteinExistence type="predicted"/>
<feature type="domain" description="Acyltransferase 3" evidence="2">
    <location>
        <begin position="62"/>
        <end position="413"/>
    </location>
</feature>
<feature type="transmembrane region" description="Helical" evidence="1">
    <location>
        <begin position="442"/>
        <end position="464"/>
    </location>
</feature>
<dbReference type="EMBL" id="KN846962">
    <property type="protein sequence ID" value="KIW63399.1"/>
    <property type="molecule type" value="Genomic_DNA"/>
</dbReference>
<reference evidence="3 4" key="1">
    <citation type="submission" date="2015-01" db="EMBL/GenBank/DDBJ databases">
        <title>The Genome Sequence of Capronia semiimmersa CBS27337.</title>
        <authorList>
            <consortium name="The Broad Institute Genomics Platform"/>
            <person name="Cuomo C."/>
            <person name="de Hoog S."/>
            <person name="Gorbushina A."/>
            <person name="Stielow B."/>
            <person name="Teixiera M."/>
            <person name="Abouelleil A."/>
            <person name="Chapman S.B."/>
            <person name="Priest M."/>
            <person name="Young S.K."/>
            <person name="Wortman J."/>
            <person name="Nusbaum C."/>
            <person name="Birren B."/>
        </authorList>
    </citation>
    <scope>NUCLEOTIDE SEQUENCE [LARGE SCALE GENOMIC DNA]</scope>
    <source>
        <strain evidence="3 4">CBS 27337</strain>
    </source>
</reference>
<dbReference type="InterPro" id="IPR050879">
    <property type="entry name" value="Acyltransferase_3"/>
</dbReference>
<keyword evidence="1" id="KW-0812">Transmembrane</keyword>
<feature type="transmembrane region" description="Helical" evidence="1">
    <location>
        <begin position="383"/>
        <end position="403"/>
    </location>
</feature>
<dbReference type="PANTHER" id="PTHR23028:SF125">
    <property type="entry name" value="ACYLTRANSFERASE"/>
    <property type="match status" value="1"/>
</dbReference>
<name>A0A0D2FTL5_9EURO</name>
<evidence type="ECO:0000256" key="1">
    <source>
        <dbReference type="SAM" id="Phobius"/>
    </source>
</evidence>
<dbReference type="PANTHER" id="PTHR23028">
    <property type="entry name" value="ACETYLTRANSFERASE"/>
    <property type="match status" value="1"/>
</dbReference>
<dbReference type="InterPro" id="IPR002656">
    <property type="entry name" value="Acyl_transf_3_dom"/>
</dbReference>
<dbReference type="Pfam" id="PF01757">
    <property type="entry name" value="Acyl_transf_3"/>
    <property type="match status" value="1"/>
</dbReference>
<keyword evidence="1" id="KW-1133">Transmembrane helix</keyword>
<feature type="transmembrane region" description="Helical" evidence="1">
    <location>
        <begin position="258"/>
        <end position="281"/>
    </location>
</feature>
<evidence type="ECO:0000313" key="4">
    <source>
        <dbReference type="Proteomes" id="UP000054266"/>
    </source>
</evidence>
<gene>
    <name evidence="3" type="ORF">PV04_10246</name>
</gene>
<dbReference type="HOGENOM" id="CLU_005679_13_3_1"/>
<evidence type="ECO:0000259" key="2">
    <source>
        <dbReference type="Pfam" id="PF01757"/>
    </source>
</evidence>
<dbReference type="STRING" id="5601.A0A0D2FTL5"/>
<dbReference type="Proteomes" id="UP000054266">
    <property type="component" value="Unassembled WGS sequence"/>
</dbReference>
<sequence>MPPKHEGLLEKGFLTDGTEVHLTEAESNPLPTREPWKWVAATTRRSFSPNQNSRNVKLHKTAYLDGLRGFASLLVYCLHHQVWAHSPFILENAYGYKGFHHLACLPGVRLFFTGGHFAVAVFFVISGYVLSAKPLALIHAGEFDRMSENIGSALFRRWLRLYIPVICSTLITASIPHVWGIKANFDPQRLWRDELWKWYCEFKNFSFAFRLGGEPWFSYSFHTWSIPFEFRGSVCVYTSLLAFSRCTRLARLGCEVGLIIYFLYIADGAHFAMFMAGMLLCDLDNLAERQQLPKWMGALSNVKTQVYYAMFTMAVFLGGCPSHQYDIQLLKESPGWSYFAFLVPQAVFDFKWFFLFWGAVFLVASTPRLPWLKRFFETRFCQYLGRLSFAFYLVHGPVLWTLGQRLYAATGWYHDWQVAEIPGWVNRVPLPRVGPLGLELSFLVPQLILLPVTLWLAEIATTVFDEPSIQFSRWLYGLATTFGDDPQSRGWNDVDRAMKK</sequence>
<feature type="transmembrane region" description="Helical" evidence="1">
    <location>
        <begin position="117"/>
        <end position="138"/>
    </location>
</feature>
<keyword evidence="4" id="KW-1185">Reference proteome</keyword>
<dbReference type="AlphaFoldDB" id="A0A0D2FTL5"/>